<proteinExistence type="predicted"/>
<dbReference type="EMBL" id="JAMSHJ010000005">
    <property type="protein sequence ID" value="KAI5404268.1"/>
    <property type="molecule type" value="Genomic_DNA"/>
</dbReference>
<name>A0A9D4WMN2_PEA</name>
<evidence type="ECO:0000313" key="1">
    <source>
        <dbReference type="EMBL" id="KAI5404268.1"/>
    </source>
</evidence>
<dbReference type="Gene3D" id="3.30.190.20">
    <property type="match status" value="1"/>
</dbReference>
<sequence>MTSSELANTLLVSQELRELLTCHDSYLFQCSRHPKHDIPIFLQLSKTLFSAFEGPSAVTQTSDRRTRLSPPNLHHFRHRTPHLNNLNRADIPKKFCVYCILDFLCANAKAKFDETVEAHIKPGIDSKRTELGDSMSTM</sequence>
<keyword evidence="2" id="KW-1185">Reference proteome</keyword>
<dbReference type="Proteomes" id="UP001058974">
    <property type="component" value="Chromosome 5"/>
</dbReference>
<organism evidence="1 2">
    <name type="scientific">Pisum sativum</name>
    <name type="common">Garden pea</name>
    <name type="synonym">Lathyrus oleraceus</name>
    <dbReference type="NCBI Taxonomy" id="3888"/>
    <lineage>
        <taxon>Eukaryota</taxon>
        <taxon>Viridiplantae</taxon>
        <taxon>Streptophyta</taxon>
        <taxon>Embryophyta</taxon>
        <taxon>Tracheophyta</taxon>
        <taxon>Spermatophyta</taxon>
        <taxon>Magnoliopsida</taxon>
        <taxon>eudicotyledons</taxon>
        <taxon>Gunneridae</taxon>
        <taxon>Pentapetalae</taxon>
        <taxon>rosids</taxon>
        <taxon>fabids</taxon>
        <taxon>Fabales</taxon>
        <taxon>Fabaceae</taxon>
        <taxon>Papilionoideae</taxon>
        <taxon>50 kb inversion clade</taxon>
        <taxon>NPAAA clade</taxon>
        <taxon>Hologalegina</taxon>
        <taxon>IRL clade</taxon>
        <taxon>Fabeae</taxon>
        <taxon>Lathyrus</taxon>
    </lineage>
</organism>
<dbReference type="AlphaFoldDB" id="A0A9D4WMN2"/>
<evidence type="ECO:0000313" key="2">
    <source>
        <dbReference type="Proteomes" id="UP001058974"/>
    </source>
</evidence>
<protein>
    <submittedName>
        <fullName evidence="1">Uncharacterized protein</fullName>
    </submittedName>
</protein>
<accession>A0A9D4WMN2</accession>
<gene>
    <name evidence="1" type="ORF">KIW84_051426</name>
</gene>
<reference evidence="1 2" key="1">
    <citation type="journal article" date="2022" name="Nat. Genet.">
        <title>Improved pea reference genome and pan-genome highlight genomic features and evolutionary characteristics.</title>
        <authorList>
            <person name="Yang T."/>
            <person name="Liu R."/>
            <person name="Luo Y."/>
            <person name="Hu S."/>
            <person name="Wang D."/>
            <person name="Wang C."/>
            <person name="Pandey M.K."/>
            <person name="Ge S."/>
            <person name="Xu Q."/>
            <person name="Li N."/>
            <person name="Li G."/>
            <person name="Huang Y."/>
            <person name="Saxena R.K."/>
            <person name="Ji Y."/>
            <person name="Li M."/>
            <person name="Yan X."/>
            <person name="He Y."/>
            <person name="Liu Y."/>
            <person name="Wang X."/>
            <person name="Xiang C."/>
            <person name="Varshney R.K."/>
            <person name="Ding H."/>
            <person name="Gao S."/>
            <person name="Zong X."/>
        </authorList>
    </citation>
    <scope>NUCLEOTIDE SEQUENCE [LARGE SCALE GENOMIC DNA]</scope>
    <source>
        <strain evidence="1 2">cv. Zhongwan 6</strain>
    </source>
</reference>
<comment type="caution">
    <text evidence="1">The sequence shown here is derived from an EMBL/GenBank/DDBJ whole genome shotgun (WGS) entry which is preliminary data.</text>
</comment>
<dbReference type="Gramene" id="Psat05G0142600-T1">
    <property type="protein sequence ID" value="KAI5404268.1"/>
    <property type="gene ID" value="KIW84_051426"/>
</dbReference>